<dbReference type="Proteomes" id="UP000218934">
    <property type="component" value="Unassembled WGS sequence"/>
</dbReference>
<dbReference type="KEGG" id="rdi:CMV14_01635"/>
<accession>A0A2A4G0F2</accession>
<keyword evidence="2" id="KW-1185">Reference proteome</keyword>
<dbReference type="OrthoDB" id="7356934at2"/>
<dbReference type="EMBL" id="NWUF01000003">
    <property type="protein sequence ID" value="PCE43471.1"/>
    <property type="molecule type" value="Genomic_DNA"/>
</dbReference>
<dbReference type="InterPro" id="IPR021955">
    <property type="entry name" value="DUF3572"/>
</dbReference>
<proteinExistence type="predicted"/>
<gene>
    <name evidence="1" type="ORF">COO09_03955</name>
</gene>
<reference evidence="1 2" key="1">
    <citation type="submission" date="2017-09" db="EMBL/GenBank/DDBJ databases">
        <title>The Catabolism of 3,6-Dichlorosalicylic acid is Initiated by the Cytochrome P450 Monooxygenase DsmABC in Rhizorhabdus dicambivorans Ndbn-20.</title>
        <authorList>
            <person name="Na L."/>
        </authorList>
    </citation>
    <scope>NUCLEOTIDE SEQUENCE [LARGE SCALE GENOMIC DNA]</scope>
    <source>
        <strain evidence="1 2">Ndbn-20m</strain>
    </source>
</reference>
<name>A0A2A4G0F2_9SPHN</name>
<protein>
    <submittedName>
        <fullName evidence="1">DUF3572 domain-containing protein</fullName>
    </submittedName>
</protein>
<evidence type="ECO:0000313" key="1">
    <source>
        <dbReference type="EMBL" id="PCE43471.1"/>
    </source>
</evidence>
<evidence type="ECO:0000313" key="2">
    <source>
        <dbReference type="Proteomes" id="UP000218934"/>
    </source>
</evidence>
<sequence length="103" mass="10563">MPPGESNPANLRGVQQESSIVTGLTALAWTLADPARAQRLLDLTGLTPEALRAGAGDASVLAALLDFLAGHEPDLIACAEAIGLAPTELVRARDVLQPDRGAA</sequence>
<dbReference type="Pfam" id="PF12096">
    <property type="entry name" value="DUF3572"/>
    <property type="match status" value="1"/>
</dbReference>
<dbReference type="AlphaFoldDB" id="A0A2A4G0F2"/>
<organism evidence="1 2">
    <name type="scientific">Rhizorhabdus dicambivorans</name>
    <dbReference type="NCBI Taxonomy" id="1850238"/>
    <lineage>
        <taxon>Bacteria</taxon>
        <taxon>Pseudomonadati</taxon>
        <taxon>Pseudomonadota</taxon>
        <taxon>Alphaproteobacteria</taxon>
        <taxon>Sphingomonadales</taxon>
        <taxon>Sphingomonadaceae</taxon>
        <taxon>Rhizorhabdus</taxon>
    </lineage>
</organism>
<comment type="caution">
    <text evidence="1">The sequence shown here is derived from an EMBL/GenBank/DDBJ whole genome shotgun (WGS) entry which is preliminary data.</text>
</comment>
<dbReference type="RefSeq" id="WP_083215695.1">
    <property type="nucleotide sequence ID" value="NZ_CP023449.1"/>
</dbReference>